<keyword evidence="2" id="KW-1133">Transmembrane helix</keyword>
<reference evidence="4" key="1">
    <citation type="journal article" date="2019" name="Int. J. Syst. Evol. Microbiol.">
        <title>The Global Catalogue of Microorganisms (GCM) 10K type strain sequencing project: providing services to taxonomists for standard genome sequencing and annotation.</title>
        <authorList>
            <consortium name="The Broad Institute Genomics Platform"/>
            <consortium name="The Broad Institute Genome Sequencing Center for Infectious Disease"/>
            <person name="Wu L."/>
            <person name="Ma J."/>
        </authorList>
    </citation>
    <scope>NUCLEOTIDE SEQUENCE [LARGE SCALE GENOMIC DNA]</scope>
    <source>
        <strain evidence="4">CGMCC 1.19032</strain>
    </source>
</reference>
<dbReference type="RefSeq" id="WP_204655191.1">
    <property type="nucleotide sequence ID" value="NZ_JAFBFD010000068.1"/>
</dbReference>
<comment type="caution">
    <text evidence="3">The sequence shown here is derived from an EMBL/GenBank/DDBJ whole genome shotgun (WGS) entry which is preliminary data.</text>
</comment>
<feature type="coiled-coil region" evidence="1">
    <location>
        <begin position="31"/>
        <end position="93"/>
    </location>
</feature>
<protein>
    <submittedName>
        <fullName evidence="3">Uncharacterized protein</fullName>
    </submittedName>
</protein>
<keyword evidence="1" id="KW-0175">Coiled coil</keyword>
<organism evidence="3 4">
    <name type="scientific">Enterococcus lemanii</name>
    <dbReference type="NCBI Taxonomy" id="1159752"/>
    <lineage>
        <taxon>Bacteria</taxon>
        <taxon>Bacillati</taxon>
        <taxon>Bacillota</taxon>
        <taxon>Bacilli</taxon>
        <taxon>Lactobacillales</taxon>
        <taxon>Enterococcaceae</taxon>
        <taxon>Enterococcus</taxon>
    </lineage>
</organism>
<keyword evidence="2" id="KW-0812">Transmembrane</keyword>
<feature type="transmembrane region" description="Helical" evidence="2">
    <location>
        <begin position="139"/>
        <end position="157"/>
    </location>
</feature>
<accession>A0ABV9MWQ0</accession>
<sequence>MEEEILQQLKMLNENLIKDFELRTEAFKLYQERNANEQELAEIALQEAEQQKAQDDLKEAKAEQRALQIEQFLKSLESEEAKEKEELSRQEMIQAINEVDNSALLTELSEKLGVIVERTEKSELQLKQEDLNYFNSRSLFMIIMFVVPCWLTVKYLGRLFDSASAF</sequence>
<dbReference type="Proteomes" id="UP001595969">
    <property type="component" value="Unassembled WGS sequence"/>
</dbReference>
<proteinExistence type="predicted"/>
<name>A0ABV9MWQ0_9ENTE</name>
<keyword evidence="4" id="KW-1185">Reference proteome</keyword>
<dbReference type="EMBL" id="JBHSGS010000041">
    <property type="protein sequence ID" value="MFC4719564.1"/>
    <property type="molecule type" value="Genomic_DNA"/>
</dbReference>
<evidence type="ECO:0000256" key="2">
    <source>
        <dbReference type="SAM" id="Phobius"/>
    </source>
</evidence>
<keyword evidence="2" id="KW-0472">Membrane</keyword>
<evidence type="ECO:0000256" key="1">
    <source>
        <dbReference type="SAM" id="Coils"/>
    </source>
</evidence>
<evidence type="ECO:0000313" key="4">
    <source>
        <dbReference type="Proteomes" id="UP001595969"/>
    </source>
</evidence>
<gene>
    <name evidence="3" type="ORF">ACFO5I_07430</name>
</gene>
<evidence type="ECO:0000313" key="3">
    <source>
        <dbReference type="EMBL" id="MFC4719564.1"/>
    </source>
</evidence>